<dbReference type="InterPro" id="IPR052577">
    <property type="entry name" value="VWA7"/>
</dbReference>
<dbReference type="InterPro" id="IPR056862">
    <property type="entry name" value="VWA7_N"/>
</dbReference>
<evidence type="ECO:0000259" key="5">
    <source>
        <dbReference type="Pfam" id="PF25106"/>
    </source>
</evidence>
<protein>
    <submittedName>
        <fullName evidence="8">VWFA domain-containing protein</fullName>
    </submittedName>
</protein>
<evidence type="ECO:0000256" key="3">
    <source>
        <dbReference type="ARBA" id="ARBA00022729"/>
    </source>
</evidence>
<keyword evidence="3" id="KW-0732">Signal</keyword>
<evidence type="ECO:0000313" key="8">
    <source>
        <dbReference type="WBParaSite" id="PSU_v2.g20564.t1"/>
    </source>
</evidence>
<dbReference type="PANTHER" id="PTHR14905">
    <property type="entry name" value="NG37"/>
    <property type="match status" value="1"/>
</dbReference>
<dbReference type="Pfam" id="PF25106">
    <property type="entry name" value="VWA_4"/>
    <property type="match status" value="1"/>
</dbReference>
<dbReference type="Pfam" id="PF25107">
    <property type="entry name" value="VWA7_N"/>
    <property type="match status" value="1"/>
</dbReference>
<dbReference type="Proteomes" id="UP000887577">
    <property type="component" value="Unplaced"/>
</dbReference>
<evidence type="ECO:0000256" key="1">
    <source>
        <dbReference type="ARBA" id="ARBA00004613"/>
    </source>
</evidence>
<dbReference type="Gene3D" id="3.40.50.410">
    <property type="entry name" value="von Willebrand factor, type A domain"/>
    <property type="match status" value="1"/>
</dbReference>
<evidence type="ECO:0000256" key="4">
    <source>
        <dbReference type="SAM" id="MobiDB-lite"/>
    </source>
</evidence>
<accession>A0A914YNM0</accession>
<name>A0A914YNM0_9BILA</name>
<evidence type="ECO:0000259" key="6">
    <source>
        <dbReference type="Pfam" id="PF25107"/>
    </source>
</evidence>
<feature type="domain" description="VWA7 N-terminal" evidence="6">
    <location>
        <begin position="38"/>
        <end position="126"/>
    </location>
</feature>
<sequence>MTDDERKQYDKFVESPFSLAIFGSIPCLKGSYEYVYACRNNVATNGLTSGYYGSEEAAPKPNNGLKCSHGGGYDESDQKPSTGGISKDAATLFLAPHYYLHQEAAKLAVEATIQYLEDFRLSINDEIKFGQLIGIPFIPSAGIAIVLDTTESMKSHWNDVIAQVLTDMDAMRKNNPLKIIDYFLMPFNDPDFGFPAEESKVYQTNNSTEIIQKLNSLKPVGGGDIPEMCLPAILSTLKKVGPGVSVNIYTDANSKKPELLQQIGAVAIAKNAKLSFRIFGENLPNSVNFQNSLRFALGLRYYSFVKFQDEIMDDAIMDSLSNESTSTLQDYINLSLLTDGSYIKYTKNGKEQRLNPKDDLRNDWEIVDSVAIKDVSSFNYSFVSLN</sequence>
<dbReference type="AlphaFoldDB" id="A0A914YNM0"/>
<dbReference type="InterPro" id="IPR056861">
    <property type="entry name" value="HMCN1-like_VWA"/>
</dbReference>
<evidence type="ECO:0000313" key="7">
    <source>
        <dbReference type="Proteomes" id="UP000887577"/>
    </source>
</evidence>
<comment type="subcellular location">
    <subcellularLocation>
        <location evidence="1">Secreted</location>
    </subcellularLocation>
</comment>
<evidence type="ECO:0000256" key="2">
    <source>
        <dbReference type="ARBA" id="ARBA00022525"/>
    </source>
</evidence>
<dbReference type="InterPro" id="IPR036465">
    <property type="entry name" value="vWFA_dom_sf"/>
</dbReference>
<dbReference type="PANTHER" id="PTHR14905:SF7">
    <property type="entry name" value="VON WILLEBRAND FACTOR A DOMAIN-CONTAINING PROTEIN 7"/>
    <property type="match status" value="1"/>
</dbReference>
<keyword evidence="2" id="KW-0964">Secreted</keyword>
<organism evidence="7 8">
    <name type="scientific">Panagrolaimus superbus</name>
    <dbReference type="NCBI Taxonomy" id="310955"/>
    <lineage>
        <taxon>Eukaryota</taxon>
        <taxon>Metazoa</taxon>
        <taxon>Ecdysozoa</taxon>
        <taxon>Nematoda</taxon>
        <taxon>Chromadorea</taxon>
        <taxon>Rhabditida</taxon>
        <taxon>Tylenchina</taxon>
        <taxon>Panagrolaimomorpha</taxon>
        <taxon>Panagrolaimoidea</taxon>
        <taxon>Panagrolaimidae</taxon>
        <taxon>Panagrolaimus</taxon>
    </lineage>
</organism>
<feature type="domain" description="Hemicentin-1-like von Willebrand factor A" evidence="5">
    <location>
        <begin position="143"/>
        <end position="280"/>
    </location>
</feature>
<proteinExistence type="predicted"/>
<keyword evidence="7" id="KW-1185">Reference proteome</keyword>
<dbReference type="SUPFAM" id="SSF53300">
    <property type="entry name" value="vWA-like"/>
    <property type="match status" value="1"/>
</dbReference>
<feature type="region of interest" description="Disordered" evidence="4">
    <location>
        <begin position="63"/>
        <end position="83"/>
    </location>
</feature>
<reference evidence="8" key="1">
    <citation type="submission" date="2022-11" db="UniProtKB">
        <authorList>
            <consortium name="WormBaseParasite"/>
        </authorList>
    </citation>
    <scope>IDENTIFICATION</scope>
</reference>
<dbReference type="WBParaSite" id="PSU_v2.g20564.t1">
    <property type="protein sequence ID" value="PSU_v2.g20564.t1"/>
    <property type="gene ID" value="PSU_v2.g20564"/>
</dbReference>